<feature type="transmembrane region" description="Helical" evidence="1">
    <location>
        <begin position="290"/>
        <end position="313"/>
    </location>
</feature>
<sequence length="547" mass="58577">MNGTWQNITQLIHLDEPIQANLILASHILAQANGNPLNQLSQAPILKIAIAIGTLFIGWLVALFISNVIVGGLLKKTSVDNKIAGWVTGSQENGQDLPVEKWISSVVFWIIMIFVLVAFFEELNLTTVSQPLSVFLTEITSFLPKIAGAFIWLGIAWSVASIAKLAASRGLKTFGLNDRLNEQISDGQEESQLDISDTIANAIYWLIFLLFLPLILEALQLQIALQPVQSIVDQILQALPRILKAVILATVGWLVATVVKKVVTNLLAATGVDQMGSKLGMNKTSSSQNISGIIGTIVYVLILIPVAIAALSALNIEAITIPAVAMLNNILTFLPKIFAALVVLVIAYFVGQFVKDLITNLLTSIGFDDFFNWLGLTSTPSSSPSKDPNTTVIQGEPDITRTPSQIAGFVAFVGIILFAAVSATQIMELQALSLIVNQLIYIAGQVLYGLVVLAIGLCLASFAYNLITSSGSSQAKLLGQLARIGIIVLVSAMALQQMGIAPSIVNLAFGLFMGAMAVAIALAFGLGGRDIASSQIQEWLEQFNKKK</sequence>
<feature type="transmembrane region" description="Helical" evidence="1">
    <location>
        <begin position="406"/>
        <end position="427"/>
    </location>
</feature>
<dbReference type="HOGENOM" id="CLU_035789_1_0_3"/>
<dbReference type="InterPro" id="IPR008910">
    <property type="entry name" value="MSC_TM_helix"/>
</dbReference>
<dbReference type="AlphaFoldDB" id="Q118W9"/>
<keyword evidence="1" id="KW-0472">Membrane</keyword>
<dbReference type="eggNOG" id="COG4447">
    <property type="taxonomic scope" value="Bacteria"/>
</dbReference>
<dbReference type="Gene3D" id="1.10.287.1260">
    <property type="match status" value="1"/>
</dbReference>
<dbReference type="PANTHER" id="PTHR30221">
    <property type="entry name" value="SMALL-CONDUCTANCE MECHANOSENSITIVE CHANNEL"/>
    <property type="match status" value="1"/>
</dbReference>
<proteinExistence type="predicted"/>
<keyword evidence="1" id="KW-1133">Transmembrane helix</keyword>
<dbReference type="InterPro" id="IPR045275">
    <property type="entry name" value="MscS_archaea/bacteria_type"/>
</dbReference>
<dbReference type="Pfam" id="PF05552">
    <property type="entry name" value="MS_channel_1st_1"/>
    <property type="match status" value="3"/>
</dbReference>
<dbReference type="GO" id="GO:0008381">
    <property type="term" value="F:mechanosensitive monoatomic ion channel activity"/>
    <property type="evidence" value="ECO:0007669"/>
    <property type="project" value="InterPro"/>
</dbReference>
<keyword evidence="1" id="KW-0812">Transmembrane</keyword>
<accession>Q118W9</accession>
<dbReference type="OrthoDB" id="1411407at2"/>
<dbReference type="eggNOG" id="COG0668">
    <property type="taxonomic scope" value="Bacteria"/>
</dbReference>
<feature type="transmembrane region" description="Helical" evidence="1">
    <location>
        <begin position="202"/>
        <end position="225"/>
    </location>
</feature>
<dbReference type="STRING" id="203124.Tery_0500"/>
<feature type="transmembrane region" description="Helical" evidence="1">
    <location>
        <begin position="477"/>
        <end position="495"/>
    </location>
</feature>
<dbReference type="KEGG" id="ter:Tery_0500"/>
<feature type="transmembrane region" description="Helical" evidence="1">
    <location>
        <begin position="48"/>
        <end position="74"/>
    </location>
</feature>
<evidence type="ECO:0000313" key="2">
    <source>
        <dbReference type="EMBL" id="ABG49955.1"/>
    </source>
</evidence>
<dbReference type="PANTHER" id="PTHR30221:SF1">
    <property type="entry name" value="SMALL-CONDUCTANCE MECHANOSENSITIVE CHANNEL"/>
    <property type="match status" value="1"/>
</dbReference>
<evidence type="ECO:0000256" key="1">
    <source>
        <dbReference type="SAM" id="Phobius"/>
    </source>
</evidence>
<organism evidence="2">
    <name type="scientific">Trichodesmium erythraeum (strain IMS101)</name>
    <dbReference type="NCBI Taxonomy" id="203124"/>
    <lineage>
        <taxon>Bacteria</taxon>
        <taxon>Bacillati</taxon>
        <taxon>Cyanobacteriota</taxon>
        <taxon>Cyanophyceae</taxon>
        <taxon>Oscillatoriophycideae</taxon>
        <taxon>Oscillatoriales</taxon>
        <taxon>Microcoleaceae</taxon>
        <taxon>Trichodesmium</taxon>
    </lineage>
</organism>
<dbReference type="EMBL" id="CP000393">
    <property type="protein sequence ID" value="ABG49955.1"/>
    <property type="molecule type" value="Genomic_DNA"/>
</dbReference>
<feature type="transmembrane region" description="Helical" evidence="1">
    <location>
        <begin position="333"/>
        <end position="351"/>
    </location>
</feature>
<feature type="transmembrane region" description="Helical" evidence="1">
    <location>
        <begin position="439"/>
        <end position="465"/>
    </location>
</feature>
<dbReference type="NCBIfam" id="NF033912">
    <property type="entry name" value="msc"/>
    <property type="match status" value="1"/>
</dbReference>
<gene>
    <name evidence="2" type="ordered locus">Tery_0500</name>
</gene>
<feature type="transmembrane region" description="Helical" evidence="1">
    <location>
        <begin position="146"/>
        <end position="167"/>
    </location>
</feature>
<feature type="transmembrane region" description="Helical" evidence="1">
    <location>
        <begin position="245"/>
        <end position="269"/>
    </location>
</feature>
<reference evidence="2" key="1">
    <citation type="submission" date="2006-06" db="EMBL/GenBank/DDBJ databases">
        <title>Complete sequence of Trichodesmium erythraeum IMS101.</title>
        <authorList>
            <consortium name="US DOE Joint Genome Institute"/>
            <person name="Copeland A."/>
            <person name="Lucas S."/>
            <person name="Lapidus A."/>
            <person name="Barry K."/>
            <person name="Detter J.C."/>
            <person name="Glavina del Rio T."/>
            <person name="Hammon N."/>
            <person name="Israni S."/>
            <person name="Dalin E."/>
            <person name="Tice H."/>
            <person name="Pitluck S."/>
            <person name="Kiss H."/>
            <person name="Munk A.C."/>
            <person name="Brettin T."/>
            <person name="Bruce D."/>
            <person name="Han C."/>
            <person name="Tapia R."/>
            <person name="Gilna P."/>
            <person name="Schmutz J."/>
            <person name="Larimer F."/>
            <person name="Land M."/>
            <person name="Hauser L."/>
            <person name="Kyrpides N."/>
            <person name="Kim E."/>
            <person name="Richardson P."/>
        </authorList>
    </citation>
    <scope>NUCLEOTIDE SEQUENCE [LARGE SCALE GENOMIC DNA]</scope>
    <source>
        <strain evidence="2">IMS101</strain>
    </source>
</reference>
<protein>
    <submittedName>
        <fullName evidence="2">Conserved TM helix</fullName>
    </submittedName>
</protein>
<name>Q118W9_TRIEI</name>
<feature type="transmembrane region" description="Helical" evidence="1">
    <location>
        <begin position="507"/>
        <end position="527"/>
    </location>
</feature>
<dbReference type="RefSeq" id="WP_011610350.1">
    <property type="nucleotide sequence ID" value="NC_008312.1"/>
</dbReference>
<feature type="transmembrane region" description="Helical" evidence="1">
    <location>
        <begin position="102"/>
        <end position="120"/>
    </location>
</feature>